<evidence type="ECO:0000259" key="1">
    <source>
        <dbReference type="Pfam" id="PF13191"/>
    </source>
</evidence>
<dbReference type="Proteomes" id="UP000649955">
    <property type="component" value="Unassembled WGS sequence"/>
</dbReference>
<dbReference type="EMBL" id="BNAW01000005">
    <property type="protein sequence ID" value="GHG03784.1"/>
    <property type="molecule type" value="Genomic_DNA"/>
</dbReference>
<comment type="caution">
    <text evidence="2">The sequence shown here is derived from an EMBL/GenBank/DDBJ whole genome shotgun (WGS) entry which is preliminary data.</text>
</comment>
<evidence type="ECO:0000313" key="2">
    <source>
        <dbReference type="EMBL" id="GHG03784.1"/>
    </source>
</evidence>
<dbReference type="InterPro" id="IPR027417">
    <property type="entry name" value="P-loop_NTPase"/>
</dbReference>
<name>A0ABQ3K4U5_9PSEU</name>
<organism evidence="2 3">
    <name type="scientific">Amycolatopsis bullii</name>
    <dbReference type="NCBI Taxonomy" id="941987"/>
    <lineage>
        <taxon>Bacteria</taxon>
        <taxon>Bacillati</taxon>
        <taxon>Actinomycetota</taxon>
        <taxon>Actinomycetes</taxon>
        <taxon>Pseudonocardiales</taxon>
        <taxon>Pseudonocardiaceae</taxon>
        <taxon>Amycolatopsis</taxon>
    </lineage>
</organism>
<gene>
    <name evidence="2" type="ORF">GCM10017567_19620</name>
</gene>
<evidence type="ECO:0000313" key="3">
    <source>
        <dbReference type="Proteomes" id="UP000649955"/>
    </source>
</evidence>
<dbReference type="InterPro" id="IPR041664">
    <property type="entry name" value="AAA_16"/>
</dbReference>
<protein>
    <recommendedName>
        <fullName evidence="1">Orc1-like AAA ATPase domain-containing protein</fullName>
    </recommendedName>
</protein>
<accession>A0ABQ3K4U5</accession>
<reference evidence="3" key="1">
    <citation type="journal article" date="2019" name="Int. J. Syst. Evol. Microbiol.">
        <title>The Global Catalogue of Microorganisms (GCM) 10K type strain sequencing project: providing services to taxonomists for standard genome sequencing and annotation.</title>
        <authorList>
            <consortium name="The Broad Institute Genomics Platform"/>
            <consortium name="The Broad Institute Genome Sequencing Center for Infectious Disease"/>
            <person name="Wu L."/>
            <person name="Ma J."/>
        </authorList>
    </citation>
    <scope>NUCLEOTIDE SEQUENCE [LARGE SCALE GENOMIC DNA]</scope>
    <source>
        <strain evidence="3">CGMCC 4.7680</strain>
    </source>
</reference>
<sequence>MGQRRALVVGIAEFAASSRTVFDADEATDSPAWPPLPEAGDWAGRTAAMLDELGYRVTLLAGASAPAAADLGAAVTRTIQEAGPDDVVIVHVITHGDQPPDLDTAYAIGADGRRDEACNVDGWVRTVVAGGDARPRTLFLLDFCRSGVATVPRWHRRPFQASNRAWVLAASAPDSDAFDCAFSRAVVQVLREVAAGDFCTHPSRPTVPYLAVSARIRDLVAGDDGDDVLLPVQEPTGTPIDTMTAARLDLPFFPNPDYRRAAFDDALAAMDDRLAEFAREVDHLVDPRHFRDRAAARWEAGRRPGLFQGRERELRALSALVDGAAAAVPWIITGSPGVGKSALLGVLVCAAHPTLRHATEEVWGHLPAPAATPHLAAVHARQQAVDAITTSLLTQLAPESASESAPPSVEALLEAVADRPVAPVIVIDSLDEAIDSEELSMRLVVPLTRVRRPDGSAACRLIVGMRPWEEFEPLRRAVALAGGTILDLDQVPATELAGNLRAYVQRVLRAGRWYGSVEGHWFVTTIADGVAATLTRPGDAQPQWGGFLIARLFAEYVAHTLPPVTDQAQAERLLAQVPASLPEVLEMTLSQPGVSPWMRPVLAALAHARGVGMPPKIIRAIAPLFAPEDLGSPSTRDVRRALADGRFYLRQSADDSGTSVFRLFHESLVEYLREHPRAVPADAASELAT</sequence>
<feature type="domain" description="Orc1-like AAA ATPase" evidence="1">
    <location>
        <begin position="307"/>
        <end position="431"/>
    </location>
</feature>
<proteinExistence type="predicted"/>
<dbReference type="SUPFAM" id="SSF52540">
    <property type="entry name" value="P-loop containing nucleoside triphosphate hydrolases"/>
    <property type="match status" value="1"/>
</dbReference>
<dbReference type="RefSeq" id="WP_191308362.1">
    <property type="nucleotide sequence ID" value="NZ_BNAW01000005.1"/>
</dbReference>
<dbReference type="Gene3D" id="3.40.50.1460">
    <property type="match status" value="1"/>
</dbReference>
<keyword evidence="3" id="KW-1185">Reference proteome</keyword>
<dbReference type="Pfam" id="PF13191">
    <property type="entry name" value="AAA_16"/>
    <property type="match status" value="1"/>
</dbReference>